<comment type="cofactor">
    <cofactor evidence="2">
        <name>Zn(2+)</name>
        <dbReference type="ChEBI" id="CHEBI:29105"/>
    </cofactor>
</comment>
<evidence type="ECO:0000256" key="4">
    <source>
        <dbReference type="ARBA" id="ARBA00022723"/>
    </source>
</evidence>
<dbReference type="AlphaFoldDB" id="A0A835SHK7"/>
<keyword evidence="6" id="KW-0862">Zinc</keyword>
<evidence type="ECO:0000256" key="1">
    <source>
        <dbReference type="ARBA" id="ARBA00001941"/>
    </source>
</evidence>
<dbReference type="Gene3D" id="3.40.630.10">
    <property type="entry name" value="Zn peptidases"/>
    <property type="match status" value="2"/>
</dbReference>
<dbReference type="FunFam" id="3.40.630.10:FF:000015">
    <property type="entry name" value="Aminoacyl-histidine dipeptidase PepD"/>
    <property type="match status" value="1"/>
</dbReference>
<dbReference type="GO" id="GO:0046872">
    <property type="term" value="F:metal ion binding"/>
    <property type="evidence" value="ECO:0007669"/>
    <property type="project" value="UniProtKB-KW"/>
</dbReference>
<name>A0A835SHK7_CHLIN</name>
<comment type="cofactor">
    <cofactor evidence="1">
        <name>Co(2+)</name>
        <dbReference type="ChEBI" id="CHEBI:48828"/>
    </cofactor>
</comment>
<dbReference type="GO" id="GO:0005829">
    <property type="term" value="C:cytosol"/>
    <property type="evidence" value="ECO:0007669"/>
    <property type="project" value="TreeGrafter"/>
</dbReference>
<dbReference type="InterPro" id="IPR001160">
    <property type="entry name" value="Peptidase_M20C"/>
</dbReference>
<dbReference type="GO" id="GO:0006508">
    <property type="term" value="P:proteolysis"/>
    <property type="evidence" value="ECO:0007669"/>
    <property type="project" value="UniProtKB-KW"/>
</dbReference>
<keyword evidence="7" id="KW-0482">Metalloprotease</keyword>
<evidence type="ECO:0000256" key="5">
    <source>
        <dbReference type="ARBA" id="ARBA00022801"/>
    </source>
</evidence>
<evidence type="ECO:0000256" key="2">
    <source>
        <dbReference type="ARBA" id="ARBA00001947"/>
    </source>
</evidence>
<keyword evidence="4" id="KW-0479">Metal-binding</keyword>
<dbReference type="Proteomes" id="UP000650467">
    <property type="component" value="Unassembled WGS sequence"/>
</dbReference>
<dbReference type="NCBIfam" id="TIGR01893">
    <property type="entry name" value="aa-his-dipept"/>
    <property type="match status" value="1"/>
</dbReference>
<dbReference type="Pfam" id="PF07687">
    <property type="entry name" value="M20_dimer"/>
    <property type="match status" value="1"/>
</dbReference>
<evidence type="ECO:0000256" key="3">
    <source>
        <dbReference type="ARBA" id="ARBA00022670"/>
    </source>
</evidence>
<keyword evidence="12" id="KW-1185">Reference proteome</keyword>
<comment type="caution">
    <text evidence="11">The sequence shown here is derived from an EMBL/GenBank/DDBJ whole genome shotgun (WGS) entry which is preliminary data.</text>
</comment>
<dbReference type="PRINTS" id="PR00934">
    <property type="entry name" value="XHISDIPTASE"/>
</dbReference>
<sequence length="546" mass="56434">MTTDARAATEAAVAGLQPPALWQFFAQLTQIPRPSKHEARVLQYLKDFADARRLAWRQDGAGNLVICRPGSGGGEAAPSVVIQGHVDMVCEKDPALSGFDFAAHPLTLRREGDWVKACGTTLGADNGIGVAAALALLDLPAAAKLPPLECLFTVDEETGLTGAFQIAPDLVAGRTMINLDTEDWGEVFIGCAGGGDSTLVLEVGLQPPPASPHMAAYELSVGGLLGGHSGLHIAEGRANAVQLLARALAAVGAAAAAEPAAAEGAGASGSGVEPGWRLVSASGGDKRNAIARDARAVILVSDARREAVEAAVSDLQQQLAVEYGRLEGGLALRLTPVPQHQEEGQGQGPLQVVAPADVARLLALLRGLPHGPLKFSHAVPGLVETSSNLASLKDGADLPAGEPGAGPPGRPGAARYVVTCTTRSSLTPALEATRDVIAGLAHLAGCTALHRKPAYPGWQPDPASPVLQLTLDAYRELTGSEAKVSAIHAGLECGILQQRFRGLDCVSIGPTIKGAHSPDEAVQVSTVAPFWELTLRLLQRLADVRQ</sequence>
<keyword evidence="3" id="KW-0645">Protease</keyword>
<dbReference type="PANTHER" id="PTHR43501:SF1">
    <property type="entry name" value="CYTOSOL NON-SPECIFIC DIPEPTIDASE"/>
    <property type="match status" value="1"/>
</dbReference>
<evidence type="ECO:0000313" key="11">
    <source>
        <dbReference type="EMBL" id="KAG2427342.1"/>
    </source>
</evidence>
<keyword evidence="5" id="KW-0378">Hydrolase</keyword>
<evidence type="ECO:0000256" key="6">
    <source>
        <dbReference type="ARBA" id="ARBA00022833"/>
    </source>
</evidence>
<evidence type="ECO:0000256" key="7">
    <source>
        <dbReference type="ARBA" id="ARBA00023049"/>
    </source>
</evidence>
<proteinExistence type="predicted"/>
<dbReference type="InterPro" id="IPR002933">
    <property type="entry name" value="Peptidase_M20"/>
</dbReference>
<dbReference type="PANTHER" id="PTHR43501">
    <property type="entry name" value="CYTOSOL NON-SPECIFIC DIPEPTIDASE"/>
    <property type="match status" value="1"/>
</dbReference>
<keyword evidence="8" id="KW-0170">Cobalt</keyword>
<reference evidence="11" key="1">
    <citation type="journal article" date="2020" name="bioRxiv">
        <title>Comparative genomics of Chlamydomonas.</title>
        <authorList>
            <person name="Craig R.J."/>
            <person name="Hasan A.R."/>
            <person name="Ness R.W."/>
            <person name="Keightley P.D."/>
        </authorList>
    </citation>
    <scope>NUCLEOTIDE SEQUENCE</scope>
    <source>
        <strain evidence="11">SAG 7.73</strain>
    </source>
</reference>
<protein>
    <recommendedName>
        <fullName evidence="10">Peptidase M20 dimerisation domain-containing protein</fullName>
    </recommendedName>
</protein>
<accession>A0A835SHK7</accession>
<dbReference type="OrthoDB" id="191370at2759"/>
<evidence type="ECO:0000259" key="10">
    <source>
        <dbReference type="Pfam" id="PF07687"/>
    </source>
</evidence>
<evidence type="ECO:0000313" key="12">
    <source>
        <dbReference type="Proteomes" id="UP000650467"/>
    </source>
</evidence>
<evidence type="ECO:0000256" key="8">
    <source>
        <dbReference type="ARBA" id="ARBA00023285"/>
    </source>
</evidence>
<evidence type="ECO:0000256" key="9">
    <source>
        <dbReference type="SAM" id="MobiDB-lite"/>
    </source>
</evidence>
<dbReference type="InterPro" id="IPR011650">
    <property type="entry name" value="Peptidase_M20_dimer"/>
</dbReference>
<dbReference type="SUPFAM" id="SSF53187">
    <property type="entry name" value="Zn-dependent exopeptidases"/>
    <property type="match status" value="1"/>
</dbReference>
<gene>
    <name evidence="11" type="ORF">HXX76_012536</name>
</gene>
<organism evidence="11 12">
    <name type="scientific">Chlamydomonas incerta</name>
    <dbReference type="NCBI Taxonomy" id="51695"/>
    <lineage>
        <taxon>Eukaryota</taxon>
        <taxon>Viridiplantae</taxon>
        <taxon>Chlorophyta</taxon>
        <taxon>core chlorophytes</taxon>
        <taxon>Chlorophyceae</taxon>
        <taxon>CS clade</taxon>
        <taxon>Chlamydomonadales</taxon>
        <taxon>Chlamydomonadaceae</taxon>
        <taxon>Chlamydomonas</taxon>
    </lineage>
</organism>
<dbReference type="FunFam" id="3.40.630.10:FF:000018">
    <property type="entry name" value="Aminoacyl-histidine dipeptidase PepD"/>
    <property type="match status" value="1"/>
</dbReference>
<dbReference type="GO" id="GO:0070573">
    <property type="term" value="F:metallodipeptidase activity"/>
    <property type="evidence" value="ECO:0007669"/>
    <property type="project" value="TreeGrafter"/>
</dbReference>
<feature type="region of interest" description="Disordered" evidence="9">
    <location>
        <begin position="393"/>
        <end position="412"/>
    </location>
</feature>
<feature type="domain" description="Peptidase M20 dimerisation" evidence="10">
    <location>
        <begin position="223"/>
        <end position="324"/>
    </location>
</feature>
<dbReference type="Pfam" id="PF01546">
    <property type="entry name" value="Peptidase_M20"/>
    <property type="match status" value="1"/>
</dbReference>
<dbReference type="EMBL" id="JAEHOC010000041">
    <property type="protein sequence ID" value="KAG2427342.1"/>
    <property type="molecule type" value="Genomic_DNA"/>
</dbReference>